<dbReference type="PANTHER" id="PTHR12080">
    <property type="entry name" value="SIGNALING LYMPHOCYTIC ACTIVATION MOLECULE"/>
    <property type="match status" value="1"/>
</dbReference>
<keyword evidence="3 5" id="KW-0472">Membrane</keyword>
<dbReference type="SUPFAM" id="SSF48726">
    <property type="entry name" value="Immunoglobulin"/>
    <property type="match status" value="2"/>
</dbReference>
<proteinExistence type="predicted"/>
<evidence type="ECO:0000313" key="7">
    <source>
        <dbReference type="Ensembl" id="ENSMGAP00000033207.1"/>
    </source>
</evidence>
<keyword evidence="5" id="KW-0812">Transmembrane</keyword>
<dbReference type="Pfam" id="PF07686">
    <property type="entry name" value="V-set"/>
    <property type="match status" value="1"/>
</dbReference>
<dbReference type="Gene3D" id="2.60.40.10">
    <property type="entry name" value="Immunoglobulins"/>
    <property type="match status" value="2"/>
</dbReference>
<sequence length="504" mass="55279">MWTPRSHVIPGLCTVCCCLPRSHFLLPPFGNTEAAVVSGSAPSQLLVLLQILHPPCRHGAVSHVLMSLPLCCWDFISRKVRENSLVGWEHSLGAVSGNGEHALLVPGVWHSQTSCCYLPNFDSIRAPSLIYCPRSPGYIAELPWGWAGSHVVPKLPLPRNLWVDLHVSSPPLAQLRLLLLRVGDGEMGQLCGRRCPFIPRLLVLLLVTTGTAAVQIKPVSGVLGHSVQLPLQLHPGSRVKRIIWSFGANASKKIEVAEYNLELSEHLKYNRQRLELFNKTTLQIGALEQGDSGVYDAHITYQSNEVDECSFNLTVYEPLPVPLIQHEILSYTAQNCSIILRCLVPAGSGAQTTWQHDNTSSATWRQSDNSDVLQVTISASALNAIFTCVAWNPAQERSKSMDLAELCAQDARRWRWPIYLAVLVGVVGALSIALYLLKRKRKAHKGGRCCGVKAAARGAAGRREGAVPIPHGLACPTAAACPEELLYSQVQRRDVEDRDEQVGQ</sequence>
<dbReference type="InParanoid" id="A0A803YN59"/>
<accession>A0A803YN59</accession>
<dbReference type="GO" id="GO:0016020">
    <property type="term" value="C:membrane"/>
    <property type="evidence" value="ECO:0007669"/>
    <property type="project" value="UniProtKB-SubCell"/>
</dbReference>
<evidence type="ECO:0000256" key="5">
    <source>
        <dbReference type="SAM" id="Phobius"/>
    </source>
</evidence>
<dbReference type="SMART" id="SM00409">
    <property type="entry name" value="IG"/>
    <property type="match status" value="2"/>
</dbReference>
<evidence type="ECO:0000256" key="3">
    <source>
        <dbReference type="ARBA" id="ARBA00023136"/>
    </source>
</evidence>
<reference evidence="7" key="3">
    <citation type="submission" date="2025-09" db="UniProtKB">
        <authorList>
            <consortium name="Ensembl"/>
        </authorList>
    </citation>
    <scope>IDENTIFICATION</scope>
</reference>
<dbReference type="Ensembl" id="ENSMGAT00000027488.1">
    <property type="protein sequence ID" value="ENSMGAP00000033207.1"/>
    <property type="gene ID" value="ENSMGAG00000018551.1"/>
</dbReference>
<reference evidence="7 8" key="1">
    <citation type="journal article" date="2010" name="PLoS Biol.">
        <title>Multi-platform next-generation sequencing of the domestic turkey (Meleagris gallopavo): genome assembly and analysis.</title>
        <authorList>
            <person name="Dalloul R.A."/>
            <person name="Long J.A."/>
            <person name="Zimin A.V."/>
            <person name="Aslam L."/>
            <person name="Beal K."/>
            <person name="Blomberg L.A."/>
            <person name="Bouffard P."/>
            <person name="Burt D.W."/>
            <person name="Crasta O."/>
            <person name="Crooijmans R.P."/>
            <person name="Cooper K."/>
            <person name="Coulombe R.A."/>
            <person name="De S."/>
            <person name="Delany M.E."/>
            <person name="Dodgson J.B."/>
            <person name="Dong J.J."/>
            <person name="Evans C."/>
            <person name="Frederickson K.M."/>
            <person name="Flicek P."/>
            <person name="Florea L."/>
            <person name="Folkerts O."/>
            <person name="Groenen M.A."/>
            <person name="Harkins T.T."/>
            <person name="Herrero J."/>
            <person name="Hoffmann S."/>
            <person name="Megens H.J."/>
            <person name="Jiang A."/>
            <person name="de Jong P."/>
            <person name="Kaiser P."/>
            <person name="Kim H."/>
            <person name="Kim K.W."/>
            <person name="Kim S."/>
            <person name="Langenberger D."/>
            <person name="Lee M.K."/>
            <person name="Lee T."/>
            <person name="Mane S."/>
            <person name="Marcais G."/>
            <person name="Marz M."/>
            <person name="McElroy A.P."/>
            <person name="Modise T."/>
            <person name="Nefedov M."/>
            <person name="Notredame C."/>
            <person name="Paton I.R."/>
            <person name="Payne W.S."/>
            <person name="Pertea G."/>
            <person name="Prickett D."/>
            <person name="Puiu D."/>
            <person name="Qioa D."/>
            <person name="Raineri E."/>
            <person name="Ruffier M."/>
            <person name="Salzberg S.L."/>
            <person name="Schatz M.C."/>
            <person name="Scheuring C."/>
            <person name="Schmidt C.J."/>
            <person name="Schroeder S."/>
            <person name="Searle S.M."/>
            <person name="Smith E.J."/>
            <person name="Smith J."/>
            <person name="Sonstegard T.S."/>
            <person name="Stadler P.F."/>
            <person name="Tafer H."/>
            <person name="Tu Z.J."/>
            <person name="Van Tassell C.P."/>
            <person name="Vilella A.J."/>
            <person name="Williams K.P."/>
            <person name="Yorke J.A."/>
            <person name="Zhang L."/>
            <person name="Zhang H.B."/>
            <person name="Zhang X."/>
            <person name="Zhang Y."/>
            <person name="Reed K.M."/>
        </authorList>
    </citation>
    <scope>NUCLEOTIDE SEQUENCE [LARGE SCALE GENOMIC DNA]</scope>
</reference>
<evidence type="ECO:0000313" key="8">
    <source>
        <dbReference type="Proteomes" id="UP000001645"/>
    </source>
</evidence>
<dbReference type="PROSITE" id="PS50835">
    <property type="entry name" value="IG_LIKE"/>
    <property type="match status" value="1"/>
</dbReference>
<dbReference type="Proteomes" id="UP000001645">
    <property type="component" value="Chromosome 27"/>
</dbReference>
<evidence type="ECO:0000259" key="6">
    <source>
        <dbReference type="PROSITE" id="PS50835"/>
    </source>
</evidence>
<dbReference type="InterPro" id="IPR013783">
    <property type="entry name" value="Ig-like_fold"/>
</dbReference>
<dbReference type="InterPro" id="IPR036179">
    <property type="entry name" value="Ig-like_dom_sf"/>
</dbReference>
<dbReference type="GeneTree" id="ENSGT01030000234540"/>
<dbReference type="InterPro" id="IPR003599">
    <property type="entry name" value="Ig_sub"/>
</dbReference>
<keyword evidence="5" id="KW-1133">Transmembrane helix</keyword>
<dbReference type="InterPro" id="IPR015631">
    <property type="entry name" value="CD2/SLAM_rcpt"/>
</dbReference>
<dbReference type="PANTHER" id="PTHR12080:SF121">
    <property type="entry name" value="IG-LIKE DOMAIN-CONTAINING PROTEIN-RELATED"/>
    <property type="match status" value="1"/>
</dbReference>
<keyword evidence="2" id="KW-0732">Signal</keyword>
<comment type="subcellular location">
    <subcellularLocation>
        <location evidence="1">Membrane</location>
    </subcellularLocation>
</comment>
<reference evidence="7" key="2">
    <citation type="submission" date="2025-08" db="UniProtKB">
        <authorList>
            <consortium name="Ensembl"/>
        </authorList>
    </citation>
    <scope>IDENTIFICATION</scope>
</reference>
<evidence type="ECO:0000256" key="2">
    <source>
        <dbReference type="ARBA" id="ARBA00022729"/>
    </source>
</evidence>
<feature type="domain" description="Ig-like" evidence="6">
    <location>
        <begin position="318"/>
        <end position="404"/>
    </location>
</feature>
<name>A0A803YN59_MELGA</name>
<dbReference type="AlphaFoldDB" id="A0A803YN59"/>
<keyword evidence="8" id="KW-1185">Reference proteome</keyword>
<evidence type="ECO:0000256" key="1">
    <source>
        <dbReference type="ARBA" id="ARBA00004370"/>
    </source>
</evidence>
<dbReference type="InterPro" id="IPR007110">
    <property type="entry name" value="Ig-like_dom"/>
</dbReference>
<organism evidence="7 8">
    <name type="scientific">Meleagris gallopavo</name>
    <name type="common">Wild turkey</name>
    <dbReference type="NCBI Taxonomy" id="9103"/>
    <lineage>
        <taxon>Eukaryota</taxon>
        <taxon>Metazoa</taxon>
        <taxon>Chordata</taxon>
        <taxon>Craniata</taxon>
        <taxon>Vertebrata</taxon>
        <taxon>Euteleostomi</taxon>
        <taxon>Archelosauria</taxon>
        <taxon>Archosauria</taxon>
        <taxon>Dinosauria</taxon>
        <taxon>Saurischia</taxon>
        <taxon>Theropoda</taxon>
        <taxon>Coelurosauria</taxon>
        <taxon>Aves</taxon>
        <taxon>Neognathae</taxon>
        <taxon>Galloanserae</taxon>
        <taxon>Galliformes</taxon>
        <taxon>Phasianidae</taxon>
        <taxon>Meleagridinae</taxon>
        <taxon>Meleagris</taxon>
    </lineage>
</organism>
<protein>
    <recommendedName>
        <fullName evidence="6">Ig-like domain-containing protein</fullName>
    </recommendedName>
</protein>
<evidence type="ECO:0000256" key="4">
    <source>
        <dbReference type="ARBA" id="ARBA00023180"/>
    </source>
</evidence>
<keyword evidence="4" id="KW-0325">Glycoprotein</keyword>
<feature type="transmembrane region" description="Helical" evidence="5">
    <location>
        <begin position="416"/>
        <end position="437"/>
    </location>
</feature>
<dbReference type="InterPro" id="IPR013106">
    <property type="entry name" value="Ig_V-set"/>
</dbReference>